<protein>
    <submittedName>
        <fullName evidence="2">Uncharacterized protein</fullName>
    </submittedName>
</protein>
<evidence type="ECO:0000256" key="1">
    <source>
        <dbReference type="SAM" id="Phobius"/>
    </source>
</evidence>
<dbReference type="PANTHER" id="PTHR40743:SF1">
    <property type="entry name" value="POSSIBLE GLYCOSYLTRANSFERASE"/>
    <property type="match status" value="1"/>
</dbReference>
<keyword evidence="1" id="KW-0472">Membrane</keyword>
<accession>A0AAN8KCR9</accession>
<reference evidence="2 3" key="1">
    <citation type="submission" date="2024-01" db="EMBL/GenBank/DDBJ databases">
        <title>The genome of the rayed Mediterranean limpet Patella caerulea (Linnaeus, 1758).</title>
        <authorList>
            <person name="Anh-Thu Weber A."/>
            <person name="Halstead-Nussloch G."/>
        </authorList>
    </citation>
    <scope>NUCLEOTIDE SEQUENCE [LARGE SCALE GENOMIC DNA]</scope>
    <source>
        <strain evidence="2">AATW-2023a</strain>
        <tissue evidence="2">Whole specimen</tissue>
    </source>
</reference>
<dbReference type="AlphaFoldDB" id="A0AAN8KCR9"/>
<sequence length="341" mass="39063">MKLKFGTYIFYSVGIILICMALIKSHLYFNTARNASENRQPLPPLKGKTPRITKSPLVAVDMKLREQTTKERIIQSLPGLGSNNGTQLTNQSCPEIHVICTMPLLTQQSLNTSRYHSYTIEKIQERMSEFMTGLQRTLNHKCVYRVHLLYNQSALVDYIKANLETSVEKIVFNHVPDPRLHTAYFDFAFDNLQNKIVMYTPVDVYPGEGFESINKDVMVKNKLMYVLTRHGKKEKHCDMQKEASSNSCNGRYMGSHDSYIFVPIGKFPADVKKELTVTSIDYGVENMSIWAFRNLGHYKVTNPCKVLKVYHLHCTGLRDARRKRLNTGRNTGMAPPTDQLD</sequence>
<dbReference type="PANTHER" id="PTHR40743">
    <property type="entry name" value="NUCLEOTIDE-DIPHOSPHO-SUGAR TRANSFERASE CONTAINING PROTEIN"/>
    <property type="match status" value="1"/>
</dbReference>
<evidence type="ECO:0000313" key="2">
    <source>
        <dbReference type="EMBL" id="KAK6192777.1"/>
    </source>
</evidence>
<proteinExistence type="predicted"/>
<name>A0AAN8KCR9_PATCE</name>
<keyword evidence="1" id="KW-0812">Transmembrane</keyword>
<feature type="transmembrane region" description="Helical" evidence="1">
    <location>
        <begin position="7"/>
        <end position="29"/>
    </location>
</feature>
<keyword evidence="3" id="KW-1185">Reference proteome</keyword>
<evidence type="ECO:0000313" key="3">
    <source>
        <dbReference type="Proteomes" id="UP001347796"/>
    </source>
</evidence>
<dbReference type="EMBL" id="JAZGQO010000002">
    <property type="protein sequence ID" value="KAK6192777.1"/>
    <property type="molecule type" value="Genomic_DNA"/>
</dbReference>
<comment type="caution">
    <text evidence="2">The sequence shown here is derived from an EMBL/GenBank/DDBJ whole genome shotgun (WGS) entry which is preliminary data.</text>
</comment>
<organism evidence="2 3">
    <name type="scientific">Patella caerulea</name>
    <name type="common">Rayed Mediterranean limpet</name>
    <dbReference type="NCBI Taxonomy" id="87958"/>
    <lineage>
        <taxon>Eukaryota</taxon>
        <taxon>Metazoa</taxon>
        <taxon>Spiralia</taxon>
        <taxon>Lophotrochozoa</taxon>
        <taxon>Mollusca</taxon>
        <taxon>Gastropoda</taxon>
        <taxon>Patellogastropoda</taxon>
        <taxon>Patelloidea</taxon>
        <taxon>Patellidae</taxon>
        <taxon>Patella</taxon>
    </lineage>
</organism>
<dbReference type="Proteomes" id="UP001347796">
    <property type="component" value="Unassembled WGS sequence"/>
</dbReference>
<keyword evidence="1" id="KW-1133">Transmembrane helix</keyword>
<gene>
    <name evidence="2" type="ORF">SNE40_004193</name>
</gene>